<organism evidence="10 11">
    <name type="scientific">Massilia eburnea</name>
    <dbReference type="NCBI Taxonomy" id="1776165"/>
    <lineage>
        <taxon>Bacteria</taxon>
        <taxon>Pseudomonadati</taxon>
        <taxon>Pseudomonadota</taxon>
        <taxon>Betaproteobacteria</taxon>
        <taxon>Burkholderiales</taxon>
        <taxon>Oxalobacteraceae</taxon>
        <taxon>Telluria group</taxon>
        <taxon>Massilia</taxon>
    </lineage>
</organism>
<keyword evidence="5 8" id="KW-0812">Transmembrane</keyword>
<dbReference type="AlphaFoldDB" id="A0A6L6QMC6"/>
<evidence type="ECO:0000256" key="3">
    <source>
        <dbReference type="ARBA" id="ARBA00022448"/>
    </source>
</evidence>
<dbReference type="OrthoDB" id="9808458at2"/>
<dbReference type="InterPro" id="IPR026033">
    <property type="entry name" value="Azg-like_bact_archaea"/>
</dbReference>
<dbReference type="PANTHER" id="PTHR43337">
    <property type="entry name" value="XANTHINE/URACIL PERMEASE C887.17-RELATED"/>
    <property type="match status" value="1"/>
</dbReference>
<feature type="transmembrane region" description="Helical" evidence="9">
    <location>
        <begin position="20"/>
        <end position="41"/>
    </location>
</feature>
<evidence type="ECO:0000256" key="1">
    <source>
        <dbReference type="ARBA" id="ARBA00004651"/>
    </source>
</evidence>
<keyword evidence="6 8" id="KW-1133">Transmembrane helix</keyword>
<keyword evidence="7 8" id="KW-0472">Membrane</keyword>
<evidence type="ECO:0000256" key="9">
    <source>
        <dbReference type="SAM" id="Phobius"/>
    </source>
</evidence>
<dbReference type="GO" id="GO:0015207">
    <property type="term" value="F:adenine transmembrane transporter activity"/>
    <property type="evidence" value="ECO:0007669"/>
    <property type="project" value="TreeGrafter"/>
</dbReference>
<reference evidence="10 11" key="1">
    <citation type="submission" date="2019-11" db="EMBL/GenBank/DDBJ databases">
        <title>Type strains purchased from KCTC, JCM and DSMZ.</title>
        <authorList>
            <person name="Lu H."/>
        </authorList>
    </citation>
    <scope>NUCLEOTIDE SEQUENCE [LARGE SCALE GENOMIC DNA]</scope>
    <source>
        <strain evidence="10 11">JCM 31587</strain>
    </source>
</reference>
<feature type="transmembrane region" description="Helical" evidence="9">
    <location>
        <begin position="415"/>
        <end position="432"/>
    </location>
</feature>
<feature type="transmembrane region" description="Helical" evidence="9">
    <location>
        <begin position="194"/>
        <end position="221"/>
    </location>
</feature>
<dbReference type="PIRSF" id="PIRSF005353">
    <property type="entry name" value="PbuG"/>
    <property type="match status" value="1"/>
</dbReference>
<evidence type="ECO:0000313" key="10">
    <source>
        <dbReference type="EMBL" id="MTW12743.1"/>
    </source>
</evidence>
<feature type="transmembrane region" description="Helical" evidence="9">
    <location>
        <begin position="97"/>
        <end position="119"/>
    </location>
</feature>
<feature type="transmembrane region" description="Helical" evidence="9">
    <location>
        <begin position="169"/>
        <end position="187"/>
    </location>
</feature>
<evidence type="ECO:0000256" key="5">
    <source>
        <dbReference type="ARBA" id="ARBA00022692"/>
    </source>
</evidence>
<sequence length="433" mass="45269">MQFLENYFKLSAHETTVRTEVLAGITTFLTMAYIIFVNPSILGDAGMPKDSVFVATCVAAAVGTLIMGLYANFPIGLAPGMGLNAYFAYGVVAGMGFPWQAALGAVFISGCCFMIVSLLKIREKIMNAIPSSLRIAIPAGVGLFLALISLKNAGIVVSSPATFITMGDLHKPAPVLAIVGFFIIVALDRLRVTGALLIGIMAVTVLSFFFAGNAFHGIVSVPPSIEPTVLKLDIMGAVSHGLFNVVLVFFLVELFDATGTLMGVAQRAGLMKDGKLPKNMNKALLADSGAIIVGSVMGTSSTTAFIESAAGVQAGGRTGLTAVTVALLFLAALFIAPLAGVVPAYATAPALFFVACLMLRELTEINWAETTESVPAVVTALVMPFTYSIANGLALGFISYAALKLLTGKYKEVSAMIWCVAGVFLFKTIYIAG</sequence>
<comment type="subcellular location">
    <subcellularLocation>
        <location evidence="1 8">Cell membrane</location>
        <topology evidence="1 8">Multi-pass membrane protein</topology>
    </subcellularLocation>
</comment>
<feature type="transmembrane region" description="Helical" evidence="9">
    <location>
        <begin position="380"/>
        <end position="403"/>
    </location>
</feature>
<dbReference type="EMBL" id="WNKX01000016">
    <property type="protein sequence ID" value="MTW12743.1"/>
    <property type="molecule type" value="Genomic_DNA"/>
</dbReference>
<feature type="transmembrane region" description="Helical" evidence="9">
    <location>
        <begin position="241"/>
        <end position="264"/>
    </location>
</feature>
<evidence type="ECO:0000256" key="4">
    <source>
        <dbReference type="ARBA" id="ARBA00022475"/>
    </source>
</evidence>
<keyword evidence="11" id="KW-1185">Reference proteome</keyword>
<evidence type="ECO:0000256" key="2">
    <source>
        <dbReference type="ARBA" id="ARBA00005697"/>
    </source>
</evidence>
<dbReference type="GO" id="GO:0005886">
    <property type="term" value="C:plasma membrane"/>
    <property type="evidence" value="ECO:0007669"/>
    <property type="project" value="UniProtKB-SubCell"/>
</dbReference>
<protein>
    <submittedName>
        <fullName evidence="10">NCS2 family permease</fullName>
    </submittedName>
</protein>
<dbReference type="RefSeq" id="WP_155455685.1">
    <property type="nucleotide sequence ID" value="NZ_WNKX01000016.1"/>
</dbReference>
<evidence type="ECO:0000256" key="6">
    <source>
        <dbReference type="ARBA" id="ARBA00022989"/>
    </source>
</evidence>
<evidence type="ECO:0000256" key="7">
    <source>
        <dbReference type="ARBA" id="ARBA00023136"/>
    </source>
</evidence>
<dbReference type="Pfam" id="PF00860">
    <property type="entry name" value="Xan_ur_permease"/>
    <property type="match status" value="1"/>
</dbReference>
<dbReference type="PANTHER" id="PTHR43337:SF1">
    <property type="entry name" value="XANTHINE_URACIL PERMEASE C887.17-RELATED"/>
    <property type="match status" value="1"/>
</dbReference>
<dbReference type="InterPro" id="IPR006043">
    <property type="entry name" value="NCS2"/>
</dbReference>
<dbReference type="InterPro" id="IPR045018">
    <property type="entry name" value="Azg-like"/>
</dbReference>
<evidence type="ECO:0000313" key="11">
    <source>
        <dbReference type="Proteomes" id="UP000472320"/>
    </source>
</evidence>
<comment type="similarity">
    <text evidence="2 8">Belongs to the nucleobase:cation symporter-2 (NCS2) (TC 2.A.40) family. Azg-like subfamily.</text>
</comment>
<feature type="transmembrane region" description="Helical" evidence="9">
    <location>
        <begin position="318"/>
        <end position="335"/>
    </location>
</feature>
<name>A0A6L6QMC6_9BURK</name>
<accession>A0A6L6QMC6</accession>
<proteinExistence type="inferred from homology"/>
<feature type="transmembrane region" description="Helical" evidence="9">
    <location>
        <begin position="131"/>
        <end position="149"/>
    </location>
</feature>
<keyword evidence="3 8" id="KW-0813">Transport</keyword>
<feature type="transmembrane region" description="Helical" evidence="9">
    <location>
        <begin position="284"/>
        <end position="306"/>
    </location>
</feature>
<keyword evidence="4 8" id="KW-1003">Cell membrane</keyword>
<feature type="transmembrane region" description="Helical" evidence="9">
    <location>
        <begin position="53"/>
        <end position="77"/>
    </location>
</feature>
<evidence type="ECO:0000256" key="8">
    <source>
        <dbReference type="PIRNR" id="PIRNR005353"/>
    </source>
</evidence>
<dbReference type="Proteomes" id="UP000472320">
    <property type="component" value="Unassembled WGS sequence"/>
</dbReference>
<comment type="caution">
    <text evidence="10">The sequence shown here is derived from an EMBL/GenBank/DDBJ whole genome shotgun (WGS) entry which is preliminary data.</text>
</comment>
<gene>
    <name evidence="10" type="ORF">GM658_19225</name>
</gene>